<dbReference type="Pfam" id="PF02949">
    <property type="entry name" value="7tm_6"/>
    <property type="match status" value="1"/>
</dbReference>
<name>A0A6J1QMD4_9HYME</name>
<keyword evidence="8 10" id="KW-0675">Receptor</keyword>
<evidence type="ECO:0000313" key="11">
    <source>
        <dbReference type="Proteomes" id="UP000504618"/>
    </source>
</evidence>
<dbReference type="GO" id="GO:0005886">
    <property type="term" value="C:plasma membrane"/>
    <property type="evidence" value="ECO:0007669"/>
    <property type="project" value="UniProtKB-SubCell"/>
</dbReference>
<evidence type="ECO:0000256" key="2">
    <source>
        <dbReference type="ARBA" id="ARBA00022475"/>
    </source>
</evidence>
<dbReference type="OrthoDB" id="7634903at2759"/>
<evidence type="ECO:0000256" key="9">
    <source>
        <dbReference type="ARBA" id="ARBA00023224"/>
    </source>
</evidence>
<evidence type="ECO:0000256" key="7">
    <source>
        <dbReference type="ARBA" id="ARBA00023136"/>
    </source>
</evidence>
<dbReference type="PANTHER" id="PTHR21137:SF3">
    <property type="entry name" value="ODORANT RECEPTOR 30A-RELATED"/>
    <property type="match status" value="1"/>
</dbReference>
<feature type="transmembrane region" description="Helical" evidence="10">
    <location>
        <begin position="265"/>
        <end position="289"/>
    </location>
</feature>
<gene>
    <name evidence="13" type="primary">LOC112462224</name>
    <name evidence="12" type="synonym">LOC112458734</name>
</gene>
<keyword evidence="3 10" id="KW-0716">Sensory transduction</keyword>
<keyword evidence="7 10" id="KW-0472">Membrane</keyword>
<keyword evidence="9 10" id="KW-0807">Transducer</keyword>
<evidence type="ECO:0000313" key="13">
    <source>
        <dbReference type="RefSeq" id="XP_024883642.1"/>
    </source>
</evidence>
<feature type="transmembrane region" description="Helical" evidence="10">
    <location>
        <begin position="193"/>
        <end position="222"/>
    </location>
</feature>
<dbReference type="InterPro" id="IPR004117">
    <property type="entry name" value="7tm6_olfct_rcpt"/>
</dbReference>
<dbReference type="GO" id="GO:0004984">
    <property type="term" value="F:olfactory receptor activity"/>
    <property type="evidence" value="ECO:0007669"/>
    <property type="project" value="InterPro"/>
</dbReference>
<feature type="transmembrane region" description="Helical" evidence="10">
    <location>
        <begin position="131"/>
        <end position="153"/>
    </location>
</feature>
<dbReference type="PANTHER" id="PTHR21137">
    <property type="entry name" value="ODORANT RECEPTOR"/>
    <property type="match status" value="1"/>
</dbReference>
<evidence type="ECO:0000313" key="12">
    <source>
        <dbReference type="RefSeq" id="XP_024878257.1"/>
    </source>
</evidence>
<dbReference type="GeneID" id="112462224"/>
<keyword evidence="11" id="KW-1185">Reference proteome</keyword>
<dbReference type="RefSeq" id="XP_024883642.1">
    <property type="nucleotide sequence ID" value="XM_025027874.1"/>
</dbReference>
<feature type="transmembrane region" description="Helical" evidence="10">
    <location>
        <begin position="81"/>
        <end position="110"/>
    </location>
</feature>
<dbReference type="GO" id="GO:0005549">
    <property type="term" value="F:odorant binding"/>
    <property type="evidence" value="ECO:0007669"/>
    <property type="project" value="InterPro"/>
</dbReference>
<evidence type="ECO:0000256" key="10">
    <source>
        <dbReference type="RuleBase" id="RU351113"/>
    </source>
</evidence>
<dbReference type="AlphaFoldDB" id="A0A6J1QMD4"/>
<evidence type="ECO:0000256" key="5">
    <source>
        <dbReference type="ARBA" id="ARBA00022725"/>
    </source>
</evidence>
<evidence type="ECO:0000256" key="4">
    <source>
        <dbReference type="ARBA" id="ARBA00022692"/>
    </source>
</evidence>
<comment type="caution">
    <text evidence="10">Lacks conserved residue(s) required for the propagation of feature annotation.</text>
</comment>
<evidence type="ECO:0000256" key="3">
    <source>
        <dbReference type="ARBA" id="ARBA00022606"/>
    </source>
</evidence>
<evidence type="ECO:0000256" key="8">
    <source>
        <dbReference type="ARBA" id="ARBA00023170"/>
    </source>
</evidence>
<evidence type="ECO:0000256" key="6">
    <source>
        <dbReference type="ARBA" id="ARBA00022989"/>
    </source>
</evidence>
<dbReference type="Proteomes" id="UP000504618">
    <property type="component" value="Unplaced"/>
</dbReference>
<dbReference type="GO" id="GO:0007165">
    <property type="term" value="P:signal transduction"/>
    <property type="evidence" value="ECO:0007669"/>
    <property type="project" value="UniProtKB-KW"/>
</dbReference>
<feature type="transmembrane region" description="Helical" evidence="10">
    <location>
        <begin position="46"/>
        <end position="69"/>
    </location>
</feature>
<protein>
    <recommendedName>
        <fullName evidence="10">Odorant receptor</fullName>
    </recommendedName>
</protein>
<keyword evidence="6 10" id="KW-1133">Transmembrane helix</keyword>
<keyword evidence="4 10" id="KW-0812">Transmembrane</keyword>
<organism evidence="11 13">
    <name type="scientific">Temnothorax curvispinosus</name>
    <dbReference type="NCBI Taxonomy" id="300111"/>
    <lineage>
        <taxon>Eukaryota</taxon>
        <taxon>Metazoa</taxon>
        <taxon>Ecdysozoa</taxon>
        <taxon>Arthropoda</taxon>
        <taxon>Hexapoda</taxon>
        <taxon>Insecta</taxon>
        <taxon>Pterygota</taxon>
        <taxon>Neoptera</taxon>
        <taxon>Endopterygota</taxon>
        <taxon>Hymenoptera</taxon>
        <taxon>Apocrita</taxon>
        <taxon>Aculeata</taxon>
        <taxon>Formicoidea</taxon>
        <taxon>Formicidae</taxon>
        <taxon>Myrmicinae</taxon>
        <taxon>Temnothorax</taxon>
    </lineage>
</organism>
<evidence type="ECO:0000256" key="1">
    <source>
        <dbReference type="ARBA" id="ARBA00004651"/>
    </source>
</evidence>
<reference evidence="12 13" key="1">
    <citation type="submission" date="2025-04" db="UniProtKB">
        <authorList>
            <consortium name="RefSeq"/>
        </authorList>
    </citation>
    <scope>IDENTIFICATION</scope>
    <source>
        <tissue evidence="12 13">Whole body</tissue>
    </source>
</reference>
<proteinExistence type="inferred from homology"/>
<comment type="subcellular location">
    <subcellularLocation>
        <location evidence="1 10">Cell membrane</location>
        <topology evidence="1 10">Multi-pass membrane protein</topology>
    </subcellularLocation>
</comment>
<dbReference type="RefSeq" id="XP_024878257.1">
    <property type="nucleotide sequence ID" value="XM_025022489.1"/>
</dbReference>
<keyword evidence="2" id="KW-1003">Cell membrane</keyword>
<keyword evidence="5 10" id="KW-0552">Olfaction</keyword>
<accession>A0A6J1QMD4</accession>
<feature type="transmembrane region" description="Helical" evidence="10">
    <location>
        <begin position="301"/>
        <end position="322"/>
    </location>
</feature>
<sequence>MYVTEHSGYRDFVWAIELNRLGLELIGLWPRTNETVKNTFVSDLRVGMIFFVITFLSIIPLLCSFVQVWGNMILMIDNLQVTLPLIVVSLKLVIIRWKRTAVVLLVNMMAEDWMKLKIDSERDVMIRRARAARLIVICGYFLMIFVFVVLIVLPSFGLHFRYITNLTNQERLLPFQAYYFYNTDRSPQFELAFVIQATTMFVGAITYTSVDAFLGLTILHICGQLENFKYRLDNLVSCKDFDSTLRINVETHLRIIRFASKIEDIFTLMMLGLVFYFGILFCLFGFLLVTVINGDEIGDISPSRVCFLVIGIFTLLAHTLLYCGAGEIMAEQCEAVYHTMCNLEWYKLESRKEKNLILLMIRANEPFRITAGKIFPLTMTTFCSLLKTSAGYISFLLAKR</sequence>
<comment type="similarity">
    <text evidence="10">Belongs to the insect chemoreceptor superfamily. Heteromeric odorant receptor channel (TC 1.A.69) family.</text>
</comment>